<dbReference type="InterPro" id="IPR050508">
    <property type="entry name" value="Methyltransf_Superfamily"/>
</dbReference>
<dbReference type="CDD" id="cd02440">
    <property type="entry name" value="AdoMet_MTases"/>
    <property type="match status" value="1"/>
</dbReference>
<dbReference type="SUPFAM" id="SSF53335">
    <property type="entry name" value="S-adenosyl-L-methionine-dependent methyltransferases"/>
    <property type="match status" value="1"/>
</dbReference>
<feature type="domain" description="Methyltransferase type 11" evidence="1">
    <location>
        <begin position="8"/>
        <end position="92"/>
    </location>
</feature>
<evidence type="ECO:0000259" key="1">
    <source>
        <dbReference type="Pfam" id="PF08241"/>
    </source>
</evidence>
<accession>X1NTW4</accession>
<dbReference type="Gene3D" id="3.40.50.150">
    <property type="entry name" value="Vaccinia Virus protein VP39"/>
    <property type="match status" value="1"/>
</dbReference>
<dbReference type="PANTHER" id="PTHR42912">
    <property type="entry name" value="METHYLTRANSFERASE"/>
    <property type="match status" value="1"/>
</dbReference>
<dbReference type="InterPro" id="IPR029063">
    <property type="entry name" value="SAM-dependent_MTases_sf"/>
</dbReference>
<gene>
    <name evidence="2" type="ORF">S06H3_45480</name>
</gene>
<proteinExistence type="predicted"/>
<dbReference type="PANTHER" id="PTHR42912:SF93">
    <property type="entry name" value="N6-ADENOSINE-METHYLTRANSFERASE TMT1A"/>
    <property type="match status" value="1"/>
</dbReference>
<comment type="caution">
    <text evidence="2">The sequence shown here is derived from an EMBL/GenBank/DDBJ whole genome shotgun (WGS) entry which is preliminary data.</text>
</comment>
<organism evidence="2">
    <name type="scientific">marine sediment metagenome</name>
    <dbReference type="NCBI Taxonomy" id="412755"/>
    <lineage>
        <taxon>unclassified sequences</taxon>
        <taxon>metagenomes</taxon>
        <taxon>ecological metagenomes</taxon>
    </lineage>
</organism>
<sequence length="127" mass="14333">MVLDFGNVAERGADVTGVDISNTMIKLTEKNLKKAGLKARLLTKSVGEIDFPNDAFDLVTSITVLQHITDPNVFRKAVKNIVRVTKPGGQILLLEYAPERRKELTKVLLIKHTFICWDYENLFRFSA</sequence>
<protein>
    <recommendedName>
        <fullName evidence="1">Methyltransferase type 11 domain-containing protein</fullName>
    </recommendedName>
</protein>
<name>X1NTW4_9ZZZZ</name>
<dbReference type="EMBL" id="BARV01028401">
    <property type="protein sequence ID" value="GAI33666.1"/>
    <property type="molecule type" value="Genomic_DNA"/>
</dbReference>
<dbReference type="GO" id="GO:0008757">
    <property type="term" value="F:S-adenosylmethionine-dependent methyltransferase activity"/>
    <property type="evidence" value="ECO:0007669"/>
    <property type="project" value="InterPro"/>
</dbReference>
<dbReference type="InterPro" id="IPR013216">
    <property type="entry name" value="Methyltransf_11"/>
</dbReference>
<reference evidence="2" key="1">
    <citation type="journal article" date="2014" name="Front. Microbiol.">
        <title>High frequency of phylogenetically diverse reductive dehalogenase-homologous genes in deep subseafloor sedimentary metagenomes.</title>
        <authorList>
            <person name="Kawai M."/>
            <person name="Futagami T."/>
            <person name="Toyoda A."/>
            <person name="Takaki Y."/>
            <person name="Nishi S."/>
            <person name="Hori S."/>
            <person name="Arai W."/>
            <person name="Tsubouchi T."/>
            <person name="Morono Y."/>
            <person name="Uchiyama I."/>
            <person name="Ito T."/>
            <person name="Fujiyama A."/>
            <person name="Inagaki F."/>
            <person name="Takami H."/>
        </authorList>
    </citation>
    <scope>NUCLEOTIDE SEQUENCE</scope>
    <source>
        <strain evidence="2">Expedition CK06-06</strain>
    </source>
</reference>
<dbReference type="AlphaFoldDB" id="X1NTW4"/>
<dbReference type="Pfam" id="PF08241">
    <property type="entry name" value="Methyltransf_11"/>
    <property type="match status" value="1"/>
</dbReference>
<evidence type="ECO:0000313" key="2">
    <source>
        <dbReference type="EMBL" id="GAI33666.1"/>
    </source>
</evidence>